<evidence type="ECO:0000256" key="11">
    <source>
        <dbReference type="ARBA" id="ARBA00023235"/>
    </source>
</evidence>
<keyword evidence="4" id="KW-0227">DNA damage</keyword>
<keyword evidence="8 15" id="KW-0067">ATP-binding</keyword>
<dbReference type="GO" id="GO:0033202">
    <property type="term" value="C:DNA helicase complex"/>
    <property type="evidence" value="ECO:0007669"/>
    <property type="project" value="TreeGrafter"/>
</dbReference>
<protein>
    <recommendedName>
        <fullName evidence="13">DNA 3'-5' helicase</fullName>
        <ecNumber evidence="13">5.6.2.4</ecNumber>
    </recommendedName>
</protein>
<evidence type="ECO:0000256" key="12">
    <source>
        <dbReference type="ARBA" id="ARBA00034617"/>
    </source>
</evidence>
<feature type="compositionally biased region" description="Pro residues" evidence="16">
    <location>
        <begin position="827"/>
        <end position="838"/>
    </location>
</feature>
<feature type="compositionally biased region" description="Gly residues" evidence="16">
    <location>
        <begin position="33"/>
        <end position="44"/>
    </location>
</feature>
<dbReference type="InterPro" id="IPR011604">
    <property type="entry name" value="PDDEXK-like_dom_sf"/>
</dbReference>
<dbReference type="SUPFAM" id="SSF52540">
    <property type="entry name" value="P-loop containing nucleoside triphosphate hydrolases"/>
    <property type="match status" value="1"/>
</dbReference>
<evidence type="ECO:0000256" key="1">
    <source>
        <dbReference type="ARBA" id="ARBA00009922"/>
    </source>
</evidence>
<dbReference type="PANTHER" id="PTHR11070">
    <property type="entry name" value="UVRD / RECB / PCRA DNA HELICASE FAMILY MEMBER"/>
    <property type="match status" value="1"/>
</dbReference>
<feature type="compositionally biased region" description="Basic and acidic residues" evidence="16">
    <location>
        <begin position="46"/>
        <end position="60"/>
    </location>
</feature>
<comment type="catalytic activity">
    <reaction evidence="14">
        <text>ATP + H2O = ADP + phosphate + H(+)</text>
        <dbReference type="Rhea" id="RHEA:13065"/>
        <dbReference type="ChEBI" id="CHEBI:15377"/>
        <dbReference type="ChEBI" id="CHEBI:15378"/>
        <dbReference type="ChEBI" id="CHEBI:30616"/>
        <dbReference type="ChEBI" id="CHEBI:43474"/>
        <dbReference type="ChEBI" id="CHEBI:456216"/>
        <dbReference type="EC" id="5.6.2.4"/>
    </reaction>
</comment>
<feature type="binding site" evidence="15">
    <location>
        <begin position="84"/>
        <end position="91"/>
    </location>
    <ligand>
        <name>ATP</name>
        <dbReference type="ChEBI" id="CHEBI:30616"/>
    </ligand>
</feature>
<feature type="domain" description="UvrD-like helicase C-terminal" evidence="18">
    <location>
        <begin position="402"/>
        <end position="712"/>
    </location>
</feature>
<keyword evidence="10" id="KW-0234">DNA repair</keyword>
<comment type="catalytic activity">
    <reaction evidence="12">
        <text>Couples ATP hydrolysis with the unwinding of duplex DNA by translocating in the 3'-5' direction.</text>
        <dbReference type="EC" id="5.6.2.4"/>
    </reaction>
</comment>
<dbReference type="GO" id="GO:0043138">
    <property type="term" value="F:3'-5' DNA helicase activity"/>
    <property type="evidence" value="ECO:0007669"/>
    <property type="project" value="UniProtKB-EC"/>
</dbReference>
<dbReference type="InterPro" id="IPR013986">
    <property type="entry name" value="DExx_box_DNA_helicase_dom_sf"/>
</dbReference>
<dbReference type="Gene3D" id="1.10.10.160">
    <property type="match status" value="1"/>
</dbReference>
<feature type="region of interest" description="Disordered" evidence="16">
    <location>
        <begin position="1"/>
        <end position="61"/>
    </location>
</feature>
<dbReference type="Proteomes" id="UP000319927">
    <property type="component" value="Unassembled WGS sequence"/>
</dbReference>
<feature type="region of interest" description="Disordered" evidence="16">
    <location>
        <begin position="811"/>
        <end position="878"/>
    </location>
</feature>
<evidence type="ECO:0000256" key="7">
    <source>
        <dbReference type="ARBA" id="ARBA00022839"/>
    </source>
</evidence>
<feature type="domain" description="UvrD-like helicase ATP-binding" evidence="17">
    <location>
        <begin position="63"/>
        <end position="397"/>
    </location>
</feature>
<dbReference type="GO" id="GO:0005524">
    <property type="term" value="F:ATP binding"/>
    <property type="evidence" value="ECO:0007669"/>
    <property type="project" value="UniProtKB-UniRule"/>
</dbReference>
<gene>
    <name evidence="19" type="ORF">FHX75_1386</name>
</gene>
<evidence type="ECO:0000256" key="5">
    <source>
        <dbReference type="ARBA" id="ARBA00022801"/>
    </source>
</evidence>
<evidence type="ECO:0000256" key="3">
    <source>
        <dbReference type="ARBA" id="ARBA00022741"/>
    </source>
</evidence>
<sequence>MQGYRLVRRPAGPGPGAERSAATVRGDRPAGGAIQGHGRAGAGVEGEPRSEGSAVDDAHPGARLTDPLQAEIVGHTDGPMLVVGGPGTGKTSTLVEAVAARVAEGVDPERILVLTFARRQATDLRHRIEARIAGAGQLPENRRAASSPPAGSRTATGAARVVREPLVRTFPAYAFGLLRRAAAERGEPSPRLLTGPEQDLIIRELLDVVGEEPGDDPVGWPEDLRPALRTRAFAGQLRDLLMRAAERGVGPVELARLGEKLGRADWPAAARFLREYVAVLALRDVANRGSIAYDPAELVRAATGMLLDDPELLTAERRRLAHVYVDELADTDPAQQELLAVIAGGGKPLVAFADPDSSTYAFRGADPAVVHTFPHRFRTASGAPAAQVVLTTSYRAGAGLLAATGRLARRLRGPAAHRALRPLPDAPPGTVQVRTFRSGTSESAWLAHALRSAHLLDGVPWSRMAVLVRSTNLHLPSLRRALHTAGVPTVVHGEDLPLHLQPAVAPLLLLLRCALEPDRLDEETAVALLHSPLGGADPLAERRLRQGLRALALAAGDRRPSGELIVEALRDPAELAAIDRRWVEPARTVAELLATARTAAATPGATAEDVLWAVWRASGLAERWAGAINRGRAATGEHETAQRWRAEAADRDLDAVLVLFDAAARFTDRLPGARTEVFLDHVLGQDLPADTLAASADRGEAVRLLTAHAAKGLEWDLVAVAGVQEGIWPDLRLRGSLLGSERLVDVLAGRADGAGARASLVGQTSALLDEERRLFHVAVTRARRQLLVTAVASAAVGGDDHEEQPSRFLHELGTTEPPATGSGGPAPTGPKPTGPAPDPQATTSSGPATAARPGATVSSAVDDDEPHQPGELPVGRPPRALTLSALVAELRTAVTDPAAPPARRRAAAAELARLAAAGIPGAHPDDWWGLRGLSDDRPLVDEGEPVRVTPSAMESALRCSLRWLLERHGGSGPASAAQGVGNLVHAAAMLAEDASADRTALLEYVAARFDAIELAARWMVGPERSRAEAMVDKLLRWLAGNPRRLLAIEHEFAVRLDDPTRPVELTGRVDRLEVDADGRLVVIDLKTGKSTAVTEREVAEHPQLGAYQAAVEAGAFAEFGEESGGAALVQLGTGAKDAKEQAQAAAGEGPEAGWATALVRRTADTMAAATFAAVANSKCRVCPVRTSCPVSGQGRQVVEPPAIRTPEDP</sequence>
<dbReference type="InterPro" id="IPR014016">
    <property type="entry name" value="UvrD-like_ATP-bd"/>
</dbReference>
<keyword evidence="9" id="KW-0238">DNA-binding</keyword>
<evidence type="ECO:0000256" key="6">
    <source>
        <dbReference type="ARBA" id="ARBA00022806"/>
    </source>
</evidence>
<dbReference type="GO" id="GO:0003677">
    <property type="term" value="F:DNA binding"/>
    <property type="evidence" value="ECO:0007669"/>
    <property type="project" value="UniProtKB-KW"/>
</dbReference>
<evidence type="ECO:0000259" key="17">
    <source>
        <dbReference type="PROSITE" id="PS51198"/>
    </source>
</evidence>
<dbReference type="InterPro" id="IPR027417">
    <property type="entry name" value="P-loop_NTPase"/>
</dbReference>
<keyword evidence="3 15" id="KW-0547">Nucleotide-binding</keyword>
<dbReference type="EMBL" id="VIXA01000003">
    <property type="protein sequence ID" value="TWG13052.1"/>
    <property type="molecule type" value="Genomic_DNA"/>
</dbReference>
<dbReference type="InterPro" id="IPR014017">
    <property type="entry name" value="DNA_helicase_UvrD-like_C"/>
</dbReference>
<reference evidence="19 20" key="1">
    <citation type="submission" date="2019-06" db="EMBL/GenBank/DDBJ databases">
        <title>Sequencing the genomes of 1000 actinobacteria strains.</title>
        <authorList>
            <person name="Klenk H.-P."/>
        </authorList>
    </citation>
    <scope>NUCLEOTIDE SEQUENCE [LARGE SCALE GENOMIC DNA]</scope>
    <source>
        <strain evidence="19 20">DSM 102131</strain>
    </source>
</reference>
<name>A0A561VN67_9ACTN</name>
<dbReference type="Gene3D" id="3.40.50.300">
    <property type="entry name" value="P-loop containing nucleotide triphosphate hydrolases"/>
    <property type="match status" value="2"/>
</dbReference>
<dbReference type="PANTHER" id="PTHR11070:SF59">
    <property type="entry name" value="DNA 3'-5' HELICASE"/>
    <property type="match status" value="1"/>
</dbReference>
<dbReference type="Pfam" id="PF00580">
    <property type="entry name" value="UvrD-helicase"/>
    <property type="match status" value="1"/>
</dbReference>
<dbReference type="Pfam" id="PF12705">
    <property type="entry name" value="PDDEXK_1"/>
    <property type="match status" value="1"/>
</dbReference>
<feature type="region of interest" description="Disordered" evidence="16">
    <location>
        <begin position="1190"/>
        <end position="1209"/>
    </location>
</feature>
<evidence type="ECO:0000256" key="13">
    <source>
        <dbReference type="ARBA" id="ARBA00034808"/>
    </source>
</evidence>
<keyword evidence="5 15" id="KW-0378">Hydrolase</keyword>
<evidence type="ECO:0000256" key="4">
    <source>
        <dbReference type="ARBA" id="ARBA00022763"/>
    </source>
</evidence>
<evidence type="ECO:0000256" key="10">
    <source>
        <dbReference type="ARBA" id="ARBA00023204"/>
    </source>
</evidence>
<keyword evidence="6 15" id="KW-0347">Helicase</keyword>
<comment type="similarity">
    <text evidence="1">Belongs to the helicase family. UvrD subfamily.</text>
</comment>
<keyword evidence="2" id="KW-0540">Nuclease</keyword>
<evidence type="ECO:0000313" key="20">
    <source>
        <dbReference type="Proteomes" id="UP000319927"/>
    </source>
</evidence>
<dbReference type="GO" id="GO:0004527">
    <property type="term" value="F:exonuclease activity"/>
    <property type="evidence" value="ECO:0007669"/>
    <property type="project" value="UniProtKB-KW"/>
</dbReference>
<proteinExistence type="inferred from homology"/>
<keyword evidence="11" id="KW-0413">Isomerase</keyword>
<keyword evidence="20" id="KW-1185">Reference proteome</keyword>
<accession>A0A561VN67</accession>
<dbReference type="AlphaFoldDB" id="A0A561VN67"/>
<comment type="caution">
    <text evidence="19">The sequence shown here is derived from an EMBL/GenBank/DDBJ whole genome shotgun (WGS) entry which is preliminary data.</text>
</comment>
<evidence type="ECO:0000256" key="15">
    <source>
        <dbReference type="PROSITE-ProRule" id="PRU00560"/>
    </source>
</evidence>
<dbReference type="Gene3D" id="1.10.486.10">
    <property type="entry name" value="PCRA, domain 4"/>
    <property type="match status" value="1"/>
</dbReference>
<evidence type="ECO:0000256" key="8">
    <source>
        <dbReference type="ARBA" id="ARBA00022840"/>
    </source>
</evidence>
<dbReference type="PROSITE" id="PS51198">
    <property type="entry name" value="UVRD_HELICASE_ATP_BIND"/>
    <property type="match status" value="1"/>
</dbReference>
<dbReference type="PROSITE" id="PS51217">
    <property type="entry name" value="UVRD_HELICASE_CTER"/>
    <property type="match status" value="1"/>
</dbReference>
<dbReference type="Pfam" id="PF13361">
    <property type="entry name" value="UvrD_C"/>
    <property type="match status" value="1"/>
</dbReference>
<dbReference type="RefSeq" id="WP_246158429.1">
    <property type="nucleotide sequence ID" value="NZ_VIXA01000003.1"/>
</dbReference>
<evidence type="ECO:0000256" key="9">
    <source>
        <dbReference type="ARBA" id="ARBA00023125"/>
    </source>
</evidence>
<dbReference type="InterPro" id="IPR000212">
    <property type="entry name" value="DNA_helicase_UvrD/REP"/>
</dbReference>
<organism evidence="19 20">
    <name type="scientific">Micromonospora palomenae</name>
    <dbReference type="NCBI Taxonomy" id="1461247"/>
    <lineage>
        <taxon>Bacteria</taxon>
        <taxon>Bacillati</taxon>
        <taxon>Actinomycetota</taxon>
        <taxon>Actinomycetes</taxon>
        <taxon>Micromonosporales</taxon>
        <taxon>Micromonosporaceae</taxon>
        <taxon>Micromonospora</taxon>
    </lineage>
</organism>
<dbReference type="Gene3D" id="3.90.320.10">
    <property type="match status" value="1"/>
</dbReference>
<dbReference type="CDD" id="cd17932">
    <property type="entry name" value="DEXQc_UvrD"/>
    <property type="match status" value="1"/>
</dbReference>
<keyword evidence="7" id="KW-0269">Exonuclease</keyword>
<evidence type="ECO:0000256" key="2">
    <source>
        <dbReference type="ARBA" id="ARBA00022722"/>
    </source>
</evidence>
<dbReference type="InterPro" id="IPR038726">
    <property type="entry name" value="PDDEXK_AddAB-type"/>
</dbReference>
<evidence type="ECO:0000256" key="16">
    <source>
        <dbReference type="SAM" id="MobiDB-lite"/>
    </source>
</evidence>
<evidence type="ECO:0000256" key="14">
    <source>
        <dbReference type="ARBA" id="ARBA00048988"/>
    </source>
</evidence>
<evidence type="ECO:0000313" key="19">
    <source>
        <dbReference type="EMBL" id="TWG13052.1"/>
    </source>
</evidence>
<evidence type="ECO:0000259" key="18">
    <source>
        <dbReference type="PROSITE" id="PS51217"/>
    </source>
</evidence>
<dbReference type="GO" id="GO:0000725">
    <property type="term" value="P:recombinational repair"/>
    <property type="evidence" value="ECO:0007669"/>
    <property type="project" value="TreeGrafter"/>
</dbReference>
<dbReference type="EC" id="5.6.2.4" evidence="13"/>
<dbReference type="GO" id="GO:0005829">
    <property type="term" value="C:cytosol"/>
    <property type="evidence" value="ECO:0007669"/>
    <property type="project" value="TreeGrafter"/>
</dbReference>